<organism evidence="3 4">
    <name type="scientific">Rubrivivax gelatinosus (strain NBRC 100245 / IL144)</name>
    <dbReference type="NCBI Taxonomy" id="983917"/>
    <lineage>
        <taxon>Bacteria</taxon>
        <taxon>Pseudomonadati</taxon>
        <taxon>Pseudomonadota</taxon>
        <taxon>Betaproteobacteria</taxon>
        <taxon>Burkholderiales</taxon>
        <taxon>Sphaerotilaceae</taxon>
        <taxon>Rubrivivax</taxon>
    </lineage>
</organism>
<dbReference type="PANTHER" id="PTHR43312">
    <property type="entry name" value="D-THREO-ALDOSE 1-DEHYDROGENASE"/>
    <property type="match status" value="1"/>
</dbReference>
<dbReference type="InterPro" id="IPR053135">
    <property type="entry name" value="AKR2_Oxidoreductase"/>
</dbReference>
<dbReference type="CDD" id="cd19095">
    <property type="entry name" value="AKR_PA4992-like"/>
    <property type="match status" value="1"/>
</dbReference>
<reference evidence="3 4" key="1">
    <citation type="journal article" date="2012" name="J. Bacteriol.">
        <title>Complete genome sequence of phototrophic betaproteobacterium Rubrivivax gelatinosus IL144.</title>
        <authorList>
            <person name="Nagashima S."/>
            <person name="Kamimura A."/>
            <person name="Shimizu T."/>
            <person name="Nakamura-isaki S."/>
            <person name="Aono E."/>
            <person name="Sakamoto K."/>
            <person name="Ichikawa N."/>
            <person name="Nakazawa H."/>
            <person name="Sekine M."/>
            <person name="Yamazaki S."/>
            <person name="Fujita N."/>
            <person name="Shimada K."/>
            <person name="Hanada S."/>
            <person name="Nagashima K.V.P."/>
        </authorList>
    </citation>
    <scope>NUCLEOTIDE SEQUENCE [LARGE SCALE GENOMIC DNA]</scope>
    <source>
        <strain evidence="4">NBRC 100245 / IL144</strain>
    </source>
</reference>
<feature type="signal peptide" evidence="1">
    <location>
        <begin position="1"/>
        <end position="27"/>
    </location>
</feature>
<dbReference type="Proteomes" id="UP000007883">
    <property type="component" value="Chromosome"/>
</dbReference>
<dbReference type="STRING" id="983917.RGE_09760"/>
<dbReference type="PROSITE" id="PS51318">
    <property type="entry name" value="TAT"/>
    <property type="match status" value="1"/>
</dbReference>
<dbReference type="RefSeq" id="WP_014427188.1">
    <property type="nucleotide sequence ID" value="NC_017075.1"/>
</dbReference>
<evidence type="ECO:0000313" key="4">
    <source>
        <dbReference type="Proteomes" id="UP000007883"/>
    </source>
</evidence>
<dbReference type="AlphaFoldDB" id="I0HMT0"/>
<dbReference type="InterPro" id="IPR036812">
    <property type="entry name" value="NAD(P)_OxRdtase_dom_sf"/>
</dbReference>
<dbReference type="InterPro" id="IPR006311">
    <property type="entry name" value="TAT_signal"/>
</dbReference>
<dbReference type="HOGENOM" id="CLU_064726_0_0_4"/>
<protein>
    <submittedName>
        <fullName evidence="3">Putative oxidoreductase, aldo/keto reductase family protein</fullName>
    </submittedName>
</protein>
<dbReference type="PATRIC" id="fig|983917.3.peg.956"/>
<dbReference type="SUPFAM" id="SSF51430">
    <property type="entry name" value="NAD(P)-linked oxidoreductase"/>
    <property type="match status" value="1"/>
</dbReference>
<feature type="domain" description="NADP-dependent oxidoreductase" evidence="2">
    <location>
        <begin position="47"/>
        <end position="292"/>
    </location>
</feature>
<gene>
    <name evidence="3" type="ordered locus">RGE_09760</name>
</gene>
<feature type="chain" id="PRO_5003628279" evidence="1">
    <location>
        <begin position="28"/>
        <end position="305"/>
    </location>
</feature>
<proteinExistence type="predicted"/>
<accession>I0HMT0</accession>
<evidence type="ECO:0000256" key="1">
    <source>
        <dbReference type="SAM" id="SignalP"/>
    </source>
</evidence>
<dbReference type="InterPro" id="IPR023210">
    <property type="entry name" value="NADP_OxRdtase_dom"/>
</dbReference>
<dbReference type="EMBL" id="AP012320">
    <property type="protein sequence ID" value="BAL94317.1"/>
    <property type="molecule type" value="Genomic_DNA"/>
</dbReference>
<dbReference type="Gene3D" id="3.20.20.100">
    <property type="entry name" value="NADP-dependent oxidoreductase domain"/>
    <property type="match status" value="1"/>
</dbReference>
<name>I0HMT0_RUBGI</name>
<dbReference type="PANTHER" id="PTHR43312:SF1">
    <property type="entry name" value="NADP-DEPENDENT OXIDOREDUCTASE DOMAIN-CONTAINING PROTEIN"/>
    <property type="match status" value="1"/>
</dbReference>
<evidence type="ECO:0000313" key="3">
    <source>
        <dbReference type="EMBL" id="BAL94317.1"/>
    </source>
</evidence>
<dbReference type="eggNOG" id="COG0656">
    <property type="taxonomic scope" value="Bacteria"/>
</dbReference>
<dbReference type="Pfam" id="PF00248">
    <property type="entry name" value="Aldo_ket_red"/>
    <property type="match status" value="1"/>
</dbReference>
<sequence>MPPADAGRRRWLAGTAAAAAWPGLVSAAPAAAPARAIPSSGEPLPPVGLGSWITFNVGQDAPAREACTEVVRAFFAAGGRLIDSSPMYGSSQATIGHALARLGRPPALFSAEKVWIGDARRGAAQMEASRAFWGVPRFDLMQVHNLLAWQEHVPRLLEMKAAGRLRYVGITTSEGRRHGEIEQILRSQPVDFVQLSYNLLDREAERRLLPLAQERRIAVIVNRPFRQGQLLDALQRHRLPGWAAEIGCDGWAQVALKFVISHPAVTCVIPATSQVAHLRQNMGAMQGRLPDAALRERMAAEVAAL</sequence>
<keyword evidence="1" id="KW-0732">Signal</keyword>
<keyword evidence="4" id="KW-1185">Reference proteome</keyword>
<evidence type="ECO:0000259" key="2">
    <source>
        <dbReference type="Pfam" id="PF00248"/>
    </source>
</evidence>
<dbReference type="KEGG" id="rge:RGE_09760"/>